<evidence type="ECO:0000313" key="1">
    <source>
        <dbReference type="EMBL" id="SIO08735.1"/>
    </source>
</evidence>
<evidence type="ECO:0000313" key="2">
    <source>
        <dbReference type="Proteomes" id="UP000185221"/>
    </source>
</evidence>
<dbReference type="Proteomes" id="UP000185221">
    <property type="component" value="Unassembled WGS sequence"/>
</dbReference>
<organism evidence="1 2">
    <name type="scientific">Algoriphagus halophilus</name>
    <dbReference type="NCBI Taxonomy" id="226505"/>
    <lineage>
        <taxon>Bacteria</taxon>
        <taxon>Pseudomonadati</taxon>
        <taxon>Bacteroidota</taxon>
        <taxon>Cytophagia</taxon>
        <taxon>Cytophagales</taxon>
        <taxon>Cyclobacteriaceae</taxon>
        <taxon>Algoriphagus</taxon>
    </lineage>
</organism>
<dbReference type="EMBL" id="FSRC01000002">
    <property type="protein sequence ID" value="SIO08735.1"/>
    <property type="molecule type" value="Genomic_DNA"/>
</dbReference>
<dbReference type="AlphaFoldDB" id="A0A1N6GMJ5"/>
<reference evidence="2" key="1">
    <citation type="submission" date="2016-11" db="EMBL/GenBank/DDBJ databases">
        <authorList>
            <person name="Varghese N."/>
            <person name="Submissions S."/>
        </authorList>
    </citation>
    <scope>NUCLEOTIDE SEQUENCE [LARGE SCALE GENOMIC DNA]</scope>
    <source>
        <strain evidence="2">DSM 15292</strain>
    </source>
</reference>
<protein>
    <submittedName>
        <fullName evidence="1">Uncharacterized protein</fullName>
    </submittedName>
</protein>
<proteinExistence type="predicted"/>
<accession>A0A1N6GMJ5</accession>
<gene>
    <name evidence="1" type="ORF">SAMN05444394_3368</name>
</gene>
<name>A0A1N6GMJ5_9BACT</name>
<keyword evidence="2" id="KW-1185">Reference proteome</keyword>
<sequence>MHLFGYEKQKNVFLTHNWIDIIPFKAKNEDLFVIEC</sequence>
<dbReference type="STRING" id="226505.SAMN05444394_3368"/>